<dbReference type="Pfam" id="PF00389">
    <property type="entry name" value="2-Hacid_dh"/>
    <property type="match status" value="1"/>
</dbReference>
<feature type="domain" description="D-isomer specific 2-hydroxyacid dehydrogenase catalytic" evidence="5">
    <location>
        <begin position="34"/>
        <end position="323"/>
    </location>
</feature>
<dbReference type="FunFam" id="3.40.50.720:FF:000203">
    <property type="entry name" value="D-3-phosphoglycerate dehydrogenase (SerA)"/>
    <property type="match status" value="1"/>
</dbReference>
<proteinExistence type="inferred from homology"/>
<dbReference type="InterPro" id="IPR036291">
    <property type="entry name" value="NAD(P)-bd_dom_sf"/>
</dbReference>
<dbReference type="Gene3D" id="3.40.50.720">
    <property type="entry name" value="NAD(P)-binding Rossmann-like Domain"/>
    <property type="match status" value="2"/>
</dbReference>
<comment type="similarity">
    <text evidence="1 4">Belongs to the D-isomer specific 2-hydroxyacid dehydrogenase family.</text>
</comment>
<dbReference type="GO" id="GO:0005829">
    <property type="term" value="C:cytosol"/>
    <property type="evidence" value="ECO:0007669"/>
    <property type="project" value="TreeGrafter"/>
</dbReference>
<evidence type="ECO:0000256" key="3">
    <source>
        <dbReference type="ARBA" id="ARBA00023027"/>
    </source>
</evidence>
<keyword evidence="3" id="KW-0520">NAD</keyword>
<dbReference type="InterPro" id="IPR006140">
    <property type="entry name" value="D-isomer_DH_NAD-bd"/>
</dbReference>
<gene>
    <name evidence="7" type="ORF">KAJ83_07845</name>
</gene>
<dbReference type="CDD" id="cd05301">
    <property type="entry name" value="GDH"/>
    <property type="match status" value="1"/>
</dbReference>
<sequence length="324" mass="34853">MSDSTKSFTVMATRLMPEAVETRFRAEFDARPNDDDTTLDREALIARAEGCRGIIGCSTEKFDAETIAGLPSSVEILSTFSVGCDHIDLEAAKARGLVVTNTPDVLTDATADTTILCLLGAARMAQNAEAVLRRGEWGRWSPRGMLGTDMTGKRLGIVGMGRIGQGVARRARGFGMEVMYHNRRELPADRTEGATFMADSMAMLPRCDFLALTCPLTPETHHWLNAERIARLPDGAVVANTARGPVVEDDALIAALESGKLAAAGLDVFTGEPKLDPRYLDLPNAFLLPHIGSATVETRNAMGFRCLDNMAAHAAGADYPSRVV</sequence>
<feature type="domain" description="D-isomer specific 2-hydroxyacid dehydrogenase NAD-binding" evidence="6">
    <location>
        <begin position="117"/>
        <end position="292"/>
    </location>
</feature>
<dbReference type="Proteomes" id="UP000672602">
    <property type="component" value="Unassembled WGS sequence"/>
</dbReference>
<dbReference type="Pfam" id="PF02826">
    <property type="entry name" value="2-Hacid_dh_C"/>
    <property type="match status" value="1"/>
</dbReference>
<protein>
    <submittedName>
        <fullName evidence="7">D-glycerate dehydrogenase</fullName>
    </submittedName>
</protein>
<dbReference type="EMBL" id="JAGMWN010000003">
    <property type="protein sequence ID" value="MBP5856916.1"/>
    <property type="molecule type" value="Genomic_DNA"/>
</dbReference>
<dbReference type="InterPro" id="IPR006139">
    <property type="entry name" value="D-isomer_2_OHA_DH_cat_dom"/>
</dbReference>
<accession>A0A8J7V289</accession>
<dbReference type="GO" id="GO:0051287">
    <property type="term" value="F:NAD binding"/>
    <property type="evidence" value="ECO:0007669"/>
    <property type="project" value="InterPro"/>
</dbReference>
<dbReference type="SUPFAM" id="SSF51735">
    <property type="entry name" value="NAD(P)-binding Rossmann-fold domains"/>
    <property type="match status" value="1"/>
</dbReference>
<dbReference type="InterPro" id="IPR029752">
    <property type="entry name" value="D-isomer_DH_CS1"/>
</dbReference>
<dbReference type="GO" id="GO:0016618">
    <property type="term" value="F:hydroxypyruvate reductase [NAD(P)H] activity"/>
    <property type="evidence" value="ECO:0007669"/>
    <property type="project" value="TreeGrafter"/>
</dbReference>
<dbReference type="RefSeq" id="WP_210681496.1">
    <property type="nucleotide sequence ID" value="NZ_JAGMWN010000003.1"/>
</dbReference>
<evidence type="ECO:0000256" key="2">
    <source>
        <dbReference type="ARBA" id="ARBA00023002"/>
    </source>
</evidence>
<dbReference type="GO" id="GO:0030267">
    <property type="term" value="F:glyoxylate reductase (NADPH) activity"/>
    <property type="evidence" value="ECO:0007669"/>
    <property type="project" value="TreeGrafter"/>
</dbReference>
<keyword evidence="2 4" id="KW-0560">Oxidoreductase</keyword>
<dbReference type="PANTHER" id="PTHR10996:SF283">
    <property type="entry name" value="GLYOXYLATE_HYDROXYPYRUVATE REDUCTASE B"/>
    <property type="match status" value="1"/>
</dbReference>
<evidence type="ECO:0000256" key="4">
    <source>
        <dbReference type="RuleBase" id="RU003719"/>
    </source>
</evidence>
<dbReference type="PANTHER" id="PTHR10996">
    <property type="entry name" value="2-HYDROXYACID DEHYDROGENASE-RELATED"/>
    <property type="match status" value="1"/>
</dbReference>
<evidence type="ECO:0000313" key="7">
    <source>
        <dbReference type="EMBL" id="MBP5856916.1"/>
    </source>
</evidence>
<dbReference type="InterPro" id="IPR050223">
    <property type="entry name" value="D-isomer_2-hydroxyacid_DH"/>
</dbReference>
<keyword evidence="8" id="KW-1185">Reference proteome</keyword>
<evidence type="ECO:0000259" key="6">
    <source>
        <dbReference type="Pfam" id="PF02826"/>
    </source>
</evidence>
<dbReference type="AlphaFoldDB" id="A0A8J7V289"/>
<organism evidence="7 8">
    <name type="scientific">Marivibrio halodurans</name>
    <dbReference type="NCBI Taxonomy" id="2039722"/>
    <lineage>
        <taxon>Bacteria</taxon>
        <taxon>Pseudomonadati</taxon>
        <taxon>Pseudomonadota</taxon>
        <taxon>Alphaproteobacteria</taxon>
        <taxon>Rhodospirillales</taxon>
        <taxon>Rhodospirillaceae</taxon>
        <taxon>Marivibrio</taxon>
    </lineage>
</organism>
<comment type="caution">
    <text evidence="7">The sequence shown here is derived from an EMBL/GenBank/DDBJ whole genome shotgun (WGS) entry which is preliminary data.</text>
</comment>
<dbReference type="SUPFAM" id="SSF52283">
    <property type="entry name" value="Formate/glycerate dehydrogenase catalytic domain-like"/>
    <property type="match status" value="1"/>
</dbReference>
<name>A0A8J7V289_9PROT</name>
<evidence type="ECO:0000259" key="5">
    <source>
        <dbReference type="Pfam" id="PF00389"/>
    </source>
</evidence>
<dbReference type="PROSITE" id="PS00065">
    <property type="entry name" value="D_2_HYDROXYACID_DH_1"/>
    <property type="match status" value="1"/>
</dbReference>
<evidence type="ECO:0000256" key="1">
    <source>
        <dbReference type="ARBA" id="ARBA00005854"/>
    </source>
</evidence>
<reference evidence="7" key="1">
    <citation type="submission" date="2021-04" db="EMBL/GenBank/DDBJ databases">
        <authorList>
            <person name="Zhang D.-C."/>
        </authorList>
    </citation>
    <scope>NUCLEOTIDE SEQUENCE</scope>
    <source>
        <strain evidence="7">CGMCC 1.15697</strain>
    </source>
</reference>
<evidence type="ECO:0000313" key="8">
    <source>
        <dbReference type="Proteomes" id="UP000672602"/>
    </source>
</evidence>